<evidence type="ECO:0000256" key="1">
    <source>
        <dbReference type="SAM" id="MobiDB-lite"/>
    </source>
</evidence>
<dbReference type="AlphaFoldDB" id="A0A382NIE6"/>
<dbReference type="Pfam" id="PF05013">
    <property type="entry name" value="FGase"/>
    <property type="match status" value="1"/>
</dbReference>
<organism evidence="2">
    <name type="scientific">marine metagenome</name>
    <dbReference type="NCBI Taxonomy" id="408172"/>
    <lineage>
        <taxon>unclassified sequences</taxon>
        <taxon>metagenomes</taxon>
        <taxon>ecological metagenomes</taxon>
    </lineage>
</organism>
<evidence type="ECO:0008006" key="3">
    <source>
        <dbReference type="Google" id="ProtNLM"/>
    </source>
</evidence>
<protein>
    <recommendedName>
        <fullName evidence="3">N-formylglutamate amidohydrolase</fullName>
    </recommendedName>
</protein>
<evidence type="ECO:0000313" key="2">
    <source>
        <dbReference type="EMBL" id="SVC60047.1"/>
    </source>
</evidence>
<gene>
    <name evidence="2" type="ORF">METZ01_LOCUS312901</name>
</gene>
<feature type="region of interest" description="Disordered" evidence="1">
    <location>
        <begin position="1"/>
        <end position="28"/>
    </location>
</feature>
<dbReference type="EMBL" id="UINC01100185">
    <property type="protein sequence ID" value="SVC60047.1"/>
    <property type="molecule type" value="Genomic_DNA"/>
</dbReference>
<accession>A0A382NIE6</accession>
<name>A0A382NIE6_9ZZZZ</name>
<reference evidence="2" key="1">
    <citation type="submission" date="2018-05" db="EMBL/GenBank/DDBJ databases">
        <authorList>
            <person name="Lanie J.A."/>
            <person name="Ng W.-L."/>
            <person name="Kazmierczak K.M."/>
            <person name="Andrzejewski T.M."/>
            <person name="Davidsen T.M."/>
            <person name="Wayne K.J."/>
            <person name="Tettelin H."/>
            <person name="Glass J.I."/>
            <person name="Rusch D."/>
            <person name="Podicherti R."/>
            <person name="Tsui H.-C.T."/>
            <person name="Winkler M.E."/>
        </authorList>
    </citation>
    <scope>NUCLEOTIDE SEQUENCE</scope>
</reference>
<dbReference type="InterPro" id="IPR007709">
    <property type="entry name" value="N-FG_amidohydro"/>
</dbReference>
<dbReference type="Gene3D" id="3.40.630.40">
    <property type="entry name" value="Zn-dependent exopeptidases"/>
    <property type="match status" value="1"/>
</dbReference>
<proteinExistence type="predicted"/>
<dbReference type="SUPFAM" id="SSF53187">
    <property type="entry name" value="Zn-dependent exopeptidases"/>
    <property type="match status" value="1"/>
</dbReference>
<sequence>MSNSPPFDPARLDANDPPPFTQLNPEGGSRFLLTCDHASRAVPGHMKGLGLAAGDLSRHIAWDIGAAIVTRHLAERLDAPAFLAGYSRLVIDCNRPLTSPTSIPPVS</sequence>
<feature type="non-terminal residue" evidence="2">
    <location>
        <position position="107"/>
    </location>
</feature>